<dbReference type="Pfam" id="PF13376">
    <property type="entry name" value="OmdA"/>
    <property type="match status" value="1"/>
</dbReference>
<dbReference type="EMBL" id="FOPP01000002">
    <property type="protein sequence ID" value="SFG79839.1"/>
    <property type="molecule type" value="Genomic_DNA"/>
</dbReference>
<sequence length="171" mass="19427">MITLEAEIERFEANGEKTGWTYIFIPHEIAEQIRPGERRSIRVKGKIDDVEISGIGLMPMGHGDFIMALNKPLRRLLRKEAGAKAVLQLAFDADFKIDMPDDLEICLADEEVLLKNFLAMPKSHQNYFINWLNTAKTEATRTKRLVMIVNAMANKLDFGGMLRANRNGTSY</sequence>
<dbReference type="STRING" id="414048.SAMN04489864_102311"/>
<gene>
    <name evidence="1" type="ORF">SAMN04489864_102311</name>
</gene>
<dbReference type="RefSeq" id="WP_090992359.1">
    <property type="nucleotide sequence ID" value="NZ_FOPP01000002.1"/>
</dbReference>
<evidence type="ECO:0000313" key="1">
    <source>
        <dbReference type="EMBL" id="SFG79839.1"/>
    </source>
</evidence>
<dbReference type="Proteomes" id="UP000199666">
    <property type="component" value="Unassembled WGS sequence"/>
</dbReference>
<dbReference type="InterPro" id="IPR015018">
    <property type="entry name" value="DUF1905"/>
</dbReference>
<dbReference type="Gene3D" id="2.40.30.100">
    <property type="entry name" value="AF2212/PG0164-like"/>
    <property type="match status" value="1"/>
</dbReference>
<dbReference type="OrthoDB" id="680797at2"/>
<dbReference type="InterPro" id="IPR037079">
    <property type="entry name" value="AF2212/PG0164-like_sf"/>
</dbReference>
<reference evidence="1 2" key="1">
    <citation type="submission" date="2016-10" db="EMBL/GenBank/DDBJ databases">
        <authorList>
            <person name="de Groot N.N."/>
        </authorList>
    </citation>
    <scope>NUCLEOTIDE SEQUENCE [LARGE SCALE GENOMIC DNA]</scope>
    <source>
        <strain evidence="1 2">DSM 18684</strain>
    </source>
</reference>
<protein>
    <submittedName>
        <fullName evidence="1">Bacteriocin-protection, YdeI or OmpD-Associated</fullName>
    </submittedName>
</protein>
<evidence type="ECO:0000313" key="2">
    <source>
        <dbReference type="Proteomes" id="UP000199666"/>
    </source>
</evidence>
<dbReference type="Pfam" id="PF08922">
    <property type="entry name" value="DUF1905"/>
    <property type="match status" value="1"/>
</dbReference>
<name>A0A1I2UUF7_9SPHI</name>
<keyword evidence="2" id="KW-1185">Reference proteome</keyword>
<accession>A0A1I2UUF7</accession>
<dbReference type="SUPFAM" id="SSF141694">
    <property type="entry name" value="AF2212/PG0164-like"/>
    <property type="match status" value="1"/>
</dbReference>
<dbReference type="AlphaFoldDB" id="A0A1I2UUF7"/>
<proteinExistence type="predicted"/>
<organism evidence="1 2">
    <name type="scientific">Pedobacter insulae</name>
    <dbReference type="NCBI Taxonomy" id="414048"/>
    <lineage>
        <taxon>Bacteria</taxon>
        <taxon>Pseudomonadati</taxon>
        <taxon>Bacteroidota</taxon>
        <taxon>Sphingobacteriia</taxon>
        <taxon>Sphingobacteriales</taxon>
        <taxon>Sphingobacteriaceae</taxon>
        <taxon>Pedobacter</taxon>
    </lineage>
</organism>